<dbReference type="EMBL" id="MNCJ02000328">
    <property type="protein sequence ID" value="KAF5773543.1"/>
    <property type="molecule type" value="Genomic_DNA"/>
</dbReference>
<accession>A0A9K3EI68</accession>
<dbReference type="InterPro" id="IPR012340">
    <property type="entry name" value="NA-bd_OB-fold"/>
</dbReference>
<proteinExistence type="predicted"/>
<keyword evidence="3" id="KW-1185">Reference proteome</keyword>
<reference evidence="2" key="1">
    <citation type="journal article" date="2017" name="Nature">
        <title>The sunflower genome provides insights into oil metabolism, flowering and Asterid evolution.</title>
        <authorList>
            <person name="Badouin H."/>
            <person name="Gouzy J."/>
            <person name="Grassa C.J."/>
            <person name="Murat F."/>
            <person name="Staton S.E."/>
            <person name="Cottret L."/>
            <person name="Lelandais-Briere C."/>
            <person name="Owens G.L."/>
            <person name="Carrere S."/>
            <person name="Mayjonade B."/>
            <person name="Legrand L."/>
            <person name="Gill N."/>
            <person name="Kane N.C."/>
            <person name="Bowers J.E."/>
            <person name="Hubner S."/>
            <person name="Bellec A."/>
            <person name="Berard A."/>
            <person name="Berges H."/>
            <person name="Blanchet N."/>
            <person name="Boniface M.C."/>
            <person name="Brunel D."/>
            <person name="Catrice O."/>
            <person name="Chaidir N."/>
            <person name="Claudel C."/>
            <person name="Donnadieu C."/>
            <person name="Faraut T."/>
            <person name="Fievet G."/>
            <person name="Helmstetter N."/>
            <person name="King M."/>
            <person name="Knapp S.J."/>
            <person name="Lai Z."/>
            <person name="Le Paslier M.C."/>
            <person name="Lippi Y."/>
            <person name="Lorenzon L."/>
            <person name="Mandel J.R."/>
            <person name="Marage G."/>
            <person name="Marchand G."/>
            <person name="Marquand E."/>
            <person name="Bret-Mestries E."/>
            <person name="Morien E."/>
            <person name="Nambeesan S."/>
            <person name="Nguyen T."/>
            <person name="Pegot-Espagnet P."/>
            <person name="Pouilly N."/>
            <person name="Raftis F."/>
            <person name="Sallet E."/>
            <person name="Schiex T."/>
            <person name="Thomas J."/>
            <person name="Vandecasteele C."/>
            <person name="Vares D."/>
            <person name="Vear F."/>
            <person name="Vautrin S."/>
            <person name="Crespi M."/>
            <person name="Mangin B."/>
            <person name="Burke J.M."/>
            <person name="Salse J."/>
            <person name="Munos S."/>
            <person name="Vincourt P."/>
            <person name="Rieseberg L.H."/>
            <person name="Langlade N.B."/>
        </authorList>
    </citation>
    <scope>NUCLEOTIDE SEQUENCE</scope>
    <source>
        <tissue evidence="2">Leaves</tissue>
    </source>
</reference>
<name>A0A9K3EI68_HELAN</name>
<evidence type="ECO:0000256" key="1">
    <source>
        <dbReference type="SAM" id="MobiDB-lite"/>
    </source>
</evidence>
<dbReference type="Proteomes" id="UP000215914">
    <property type="component" value="Unassembled WGS sequence"/>
</dbReference>
<dbReference type="AlphaFoldDB" id="A0A9K3EI68"/>
<protein>
    <submittedName>
        <fullName evidence="2">Nucleic acid-binding, replication factor A</fullName>
    </submittedName>
</protein>
<feature type="compositionally biased region" description="Basic and acidic residues" evidence="1">
    <location>
        <begin position="249"/>
        <end position="271"/>
    </location>
</feature>
<dbReference type="SUPFAM" id="SSF50249">
    <property type="entry name" value="Nucleic acid-binding proteins"/>
    <property type="match status" value="1"/>
</dbReference>
<dbReference type="Gene3D" id="2.40.50.140">
    <property type="entry name" value="Nucleic acid-binding proteins"/>
    <property type="match status" value="1"/>
</dbReference>
<reference evidence="2" key="2">
    <citation type="submission" date="2020-06" db="EMBL/GenBank/DDBJ databases">
        <title>Helianthus annuus Genome sequencing and assembly Release 2.</title>
        <authorList>
            <person name="Gouzy J."/>
            <person name="Langlade N."/>
            <person name="Munos S."/>
        </authorList>
    </citation>
    <scope>NUCLEOTIDE SEQUENCE</scope>
    <source>
        <tissue evidence="2">Leaves</tissue>
    </source>
</reference>
<dbReference type="Gramene" id="mRNA:HanXRQr2_Chr13g0589741">
    <property type="protein sequence ID" value="mRNA:HanXRQr2_Chr13g0589741"/>
    <property type="gene ID" value="HanXRQr2_Chr13g0589741"/>
</dbReference>
<comment type="caution">
    <text evidence="2">The sequence shown here is derived from an EMBL/GenBank/DDBJ whole genome shotgun (WGS) entry which is preliminary data.</text>
</comment>
<evidence type="ECO:0000313" key="2">
    <source>
        <dbReference type="EMBL" id="KAF5773543.1"/>
    </source>
</evidence>
<feature type="region of interest" description="Disordered" evidence="1">
    <location>
        <begin position="246"/>
        <end position="271"/>
    </location>
</feature>
<sequence>MGIYKDEGWFYDGCNRCNKKINKEPIFIDEAKEKGSGAEKEVPTCVSDRCINKEITASPKFKIHVRVQDPSASVTLTLFDREARKLVGKSVVDILDANPEFRSDPLKTPAELDVLVNQKIAFKIEVTKYVLKYNIQKYGITKLTVDPNVISVLEQKQCFPQITGSENCSMNLGISDFQSQSADEVNDCLATGSVNTTPVSNMDSTVSPVVLADMDTPTTIANKDDVKHNLVEVYDVEEHCSMSATKVHKSSEMEHVNSDEKKKLLIPKLEK</sequence>
<organism evidence="2 3">
    <name type="scientific">Helianthus annuus</name>
    <name type="common">Common sunflower</name>
    <dbReference type="NCBI Taxonomy" id="4232"/>
    <lineage>
        <taxon>Eukaryota</taxon>
        <taxon>Viridiplantae</taxon>
        <taxon>Streptophyta</taxon>
        <taxon>Embryophyta</taxon>
        <taxon>Tracheophyta</taxon>
        <taxon>Spermatophyta</taxon>
        <taxon>Magnoliopsida</taxon>
        <taxon>eudicotyledons</taxon>
        <taxon>Gunneridae</taxon>
        <taxon>Pentapetalae</taxon>
        <taxon>asterids</taxon>
        <taxon>campanulids</taxon>
        <taxon>Asterales</taxon>
        <taxon>Asteraceae</taxon>
        <taxon>Asteroideae</taxon>
        <taxon>Heliantheae alliance</taxon>
        <taxon>Heliantheae</taxon>
        <taxon>Helianthus</taxon>
    </lineage>
</organism>
<dbReference type="OrthoDB" id="1111376at2759"/>
<gene>
    <name evidence="2" type="ORF">HanXRQr2_Chr13g0589741</name>
</gene>
<evidence type="ECO:0000313" key="3">
    <source>
        <dbReference type="Proteomes" id="UP000215914"/>
    </source>
</evidence>